<feature type="domain" description="Spermatogenesis-associated protein 20-like TRX" evidence="1">
    <location>
        <begin position="3"/>
        <end position="163"/>
    </location>
</feature>
<evidence type="ECO:0000259" key="1">
    <source>
        <dbReference type="Pfam" id="PF03190"/>
    </source>
</evidence>
<dbReference type="InterPro" id="IPR024705">
    <property type="entry name" value="Ssp411"/>
</dbReference>
<dbReference type="SUPFAM" id="SSF52833">
    <property type="entry name" value="Thioredoxin-like"/>
    <property type="match status" value="1"/>
</dbReference>
<dbReference type="PANTHER" id="PTHR42899:SF1">
    <property type="entry name" value="SPERMATOGENESIS-ASSOCIATED PROTEIN 20"/>
    <property type="match status" value="1"/>
</dbReference>
<protein>
    <recommendedName>
        <fullName evidence="1">Spermatogenesis-associated protein 20-like TRX domain-containing protein</fullName>
    </recommendedName>
</protein>
<keyword evidence="3" id="KW-1185">Reference proteome</keyword>
<dbReference type="InterPro" id="IPR036249">
    <property type="entry name" value="Thioredoxin-like_sf"/>
</dbReference>
<dbReference type="AlphaFoldDB" id="A0A841GWU3"/>
<dbReference type="PIRSF" id="PIRSF006402">
    <property type="entry name" value="UCP006402_thioredoxin"/>
    <property type="match status" value="1"/>
</dbReference>
<sequence length="688" mass="76093">MPNRLAGETSPYLLQHQDNPVDWYPWGPEALERASAEDRPILLSIGYSACHWCHVMAHESFEDDQTAAVMNELYVNIKVDREERPDIDSIYMTAVQQMTGHGGWPMTMFLTPQGEPFYGGTYYPPEPRHGMPSFRQVLLAVHEAWTERREDVDQSAAHLTGALRESAGLRAPAGALDTTILDRASAALAERMDAQWGGTRGAPKFPQPLTLEFLLRSWKRTGDDKLMRLLDVTLRRMAAGGMYDHVGGGFARYSVDAHWLVPHFEKMLYDNALLARLYLHAWQATGDDAYRTVAEDVLGWVSREMTSPEGGFYSALDADSEGEEGLFYVWSPAGIDEVLGAEDGALVRAYYGVTAEGNFEGHNILHAWRPLDEVARENGVAPEHLAAVLDRARPKLYDARAKRIWPGRDDKILTSWNAMMVHTLAEAARAWDSDEYRASAIRAAEFLLGSLRTEDGRLARTYKDGNARIPAFLEDHALLAEALVALYETTFDARWLAEARTLADRMLDAFWDEDEGAFYDTARDAETLVIRPRDLYDNATPAGNSSAANALLRLSELTGVGRYADVGRRVLESMAQAMARMPSGFGHLLGALDFHLAVPTEVAFVGAPEAEDTRALLAVVHRAYLPNVVTALRRPDDAEDVADAVPLLAGRTAREGRATAYVCERFACQQPVTDPAALAEQLGIVGTG</sequence>
<dbReference type="Gene3D" id="1.50.10.20">
    <property type="match status" value="1"/>
</dbReference>
<dbReference type="InterPro" id="IPR008928">
    <property type="entry name" value="6-hairpin_glycosidase_sf"/>
</dbReference>
<proteinExistence type="predicted"/>
<comment type="caution">
    <text evidence="2">The sequence shown here is derived from an EMBL/GenBank/DDBJ whole genome shotgun (WGS) entry which is preliminary data.</text>
</comment>
<organism evidence="2 3">
    <name type="scientific">Longimicrobium terrae</name>
    <dbReference type="NCBI Taxonomy" id="1639882"/>
    <lineage>
        <taxon>Bacteria</taxon>
        <taxon>Pseudomonadati</taxon>
        <taxon>Gemmatimonadota</taxon>
        <taxon>Longimicrobiia</taxon>
        <taxon>Longimicrobiales</taxon>
        <taxon>Longimicrobiaceae</taxon>
        <taxon>Longimicrobium</taxon>
    </lineage>
</organism>
<evidence type="ECO:0000313" key="2">
    <source>
        <dbReference type="EMBL" id="MBB6068916.1"/>
    </source>
</evidence>
<dbReference type="SUPFAM" id="SSF48208">
    <property type="entry name" value="Six-hairpin glycosidases"/>
    <property type="match status" value="1"/>
</dbReference>
<dbReference type="Gene3D" id="1.50.10.10">
    <property type="match status" value="1"/>
</dbReference>
<dbReference type="Proteomes" id="UP000582837">
    <property type="component" value="Unassembled WGS sequence"/>
</dbReference>
<dbReference type="Pfam" id="PF03190">
    <property type="entry name" value="Thioredox_DsbH"/>
    <property type="match status" value="1"/>
</dbReference>
<accession>A0A841GWU3</accession>
<dbReference type="EMBL" id="JACHIA010000001">
    <property type="protein sequence ID" value="MBB6068916.1"/>
    <property type="molecule type" value="Genomic_DNA"/>
</dbReference>
<dbReference type="InterPro" id="IPR004879">
    <property type="entry name" value="Ssp411-like_TRX"/>
</dbReference>
<dbReference type="PANTHER" id="PTHR42899">
    <property type="entry name" value="SPERMATOGENESIS-ASSOCIATED PROTEIN 20"/>
    <property type="match status" value="1"/>
</dbReference>
<dbReference type="Gene3D" id="3.40.30.10">
    <property type="entry name" value="Glutaredoxin"/>
    <property type="match status" value="1"/>
</dbReference>
<dbReference type="RefSeq" id="WP_170031410.1">
    <property type="nucleotide sequence ID" value="NZ_JABDTL010000001.1"/>
</dbReference>
<gene>
    <name evidence="2" type="ORF">HNQ61_000527</name>
</gene>
<evidence type="ECO:0000313" key="3">
    <source>
        <dbReference type="Proteomes" id="UP000582837"/>
    </source>
</evidence>
<dbReference type="InterPro" id="IPR012341">
    <property type="entry name" value="6hp_glycosidase-like_sf"/>
</dbReference>
<dbReference type="GO" id="GO:0005975">
    <property type="term" value="P:carbohydrate metabolic process"/>
    <property type="evidence" value="ECO:0007669"/>
    <property type="project" value="InterPro"/>
</dbReference>
<reference evidence="2 3" key="1">
    <citation type="submission" date="2020-08" db="EMBL/GenBank/DDBJ databases">
        <title>Genomic Encyclopedia of Type Strains, Phase IV (KMG-IV): sequencing the most valuable type-strain genomes for metagenomic binning, comparative biology and taxonomic classification.</title>
        <authorList>
            <person name="Goeker M."/>
        </authorList>
    </citation>
    <scope>NUCLEOTIDE SEQUENCE [LARGE SCALE GENOMIC DNA]</scope>
    <source>
        <strain evidence="2 3">DSM 29007</strain>
    </source>
</reference>
<name>A0A841GWU3_9BACT</name>
<dbReference type="CDD" id="cd02955">
    <property type="entry name" value="SSP411"/>
    <property type="match status" value="1"/>
</dbReference>